<dbReference type="EMBL" id="CP005074">
    <property type="protein sequence ID" value="AGR40906.1"/>
    <property type="molecule type" value="Genomic_DNA"/>
</dbReference>
<gene>
    <name evidence="1" type="ORF">STAIW_v1c02420</name>
</gene>
<dbReference type="KEGG" id="stai:STAIW_v1c02420"/>
<keyword evidence="2" id="KW-1185">Reference proteome</keyword>
<evidence type="ECO:0000313" key="1">
    <source>
        <dbReference type="EMBL" id="AGR40906.1"/>
    </source>
</evidence>
<proteinExistence type="predicted"/>
<evidence type="ECO:0000313" key="2">
    <source>
        <dbReference type="Proteomes" id="UP000014984"/>
    </source>
</evidence>
<dbReference type="PATRIC" id="fig|1276220.3.peg.245"/>
<organism evidence="1 2">
    <name type="scientific">Spiroplasma taiwanense CT-1</name>
    <dbReference type="NCBI Taxonomy" id="1276220"/>
    <lineage>
        <taxon>Bacteria</taxon>
        <taxon>Bacillati</taxon>
        <taxon>Mycoplasmatota</taxon>
        <taxon>Mollicutes</taxon>
        <taxon>Entomoplasmatales</taxon>
        <taxon>Spiroplasmataceae</taxon>
        <taxon>Spiroplasma</taxon>
    </lineage>
</organism>
<dbReference type="Proteomes" id="UP000014984">
    <property type="component" value="Chromosome"/>
</dbReference>
<protein>
    <submittedName>
        <fullName evidence="1">Uncharacterized protein</fullName>
    </submittedName>
</protein>
<reference evidence="1 2" key="1">
    <citation type="journal article" date="2013" name="Genome Biol. Evol.">
        <title>Comparison of metabolic capacities and inference of gene content evolution in mosquito-associated Spiroplasma diminutum and S. taiwanense.</title>
        <authorList>
            <person name="Lo W.S."/>
            <person name="Ku C."/>
            <person name="Chen L.L."/>
            <person name="Chang T.H."/>
            <person name="Kuo C.H."/>
        </authorList>
    </citation>
    <scope>NUCLEOTIDE SEQUENCE [LARGE SCALE GENOMIC DNA]</scope>
    <source>
        <strain evidence="1">CT-1</strain>
    </source>
</reference>
<dbReference type="AlphaFoldDB" id="S5LWB6"/>
<dbReference type="HOGENOM" id="CLU_2182306_0_0_14"/>
<accession>S5LWB6</accession>
<sequence length="109" mass="13257">MSEAISKGYHHIGCKHIDLDFFPGTTIIEKNEFSEDIQKKNHNKVLGLYKLENEIRNLKYEFDNMKKTKDIPFKIEKKENEIIRYCLKNNLLRNFERQNPYIKYIDKFR</sequence>
<name>S5LWB6_9MOLU</name>